<dbReference type="RefSeq" id="XP_011072205.1">
    <property type="nucleotide sequence ID" value="XM_011073903.1"/>
</dbReference>
<dbReference type="Pfam" id="PF04570">
    <property type="entry name" value="zf-FLZ"/>
    <property type="match status" value="1"/>
</dbReference>
<dbReference type="InterPro" id="IPR044593">
    <property type="entry name" value="FLZ8/MARD1"/>
</dbReference>
<dbReference type="Proteomes" id="UP000504604">
    <property type="component" value="Linkage group LG3"/>
</dbReference>
<keyword evidence="3" id="KW-0863">Zinc-finger</keyword>
<sequence length="279" mass="31865">MNTTSKKHLRVVLATLSFMELSYTQSRSTQSSFSQLSYDNVMKQKVGLYISNDDKPSEEARIIFKIRNLTKTLIENNMMMLNFKPSKGKEVAVDEVGPTSPNLIKLCLLSSIHNHVPIISDSNQSRGRLPLTTCTKHGKVGFLPLEYVRELPEYTCTTYKYPTYKVVHSFDDCILEFPRTEVAGSSSTKHVKDDEYMKKCYNCCKKLSKPIDIFMYRDTPYCCIECRYDTFVSHCWNKKQMKDNDSESSLSLDEDLMFCMGSSTSVSVDEDAMFCIGSS</sequence>
<proteinExistence type="inferred from homology"/>
<keyword evidence="3" id="KW-0862">Zinc</keyword>
<evidence type="ECO:0000259" key="5">
    <source>
        <dbReference type="PROSITE" id="PS51795"/>
    </source>
</evidence>
<keyword evidence="6" id="KW-1185">Reference proteome</keyword>
<evidence type="ECO:0000256" key="4">
    <source>
        <dbReference type="PROSITE-ProRule" id="PRU01131"/>
    </source>
</evidence>
<dbReference type="PROSITE" id="PS51795">
    <property type="entry name" value="ZF_FLZ"/>
    <property type="match status" value="1"/>
</dbReference>
<evidence type="ECO:0000313" key="6">
    <source>
        <dbReference type="Proteomes" id="UP000504604"/>
    </source>
</evidence>
<dbReference type="AlphaFoldDB" id="A0A6I9SQ56"/>
<reference evidence="7" key="1">
    <citation type="submission" date="2025-08" db="UniProtKB">
        <authorList>
            <consortium name="RefSeq"/>
        </authorList>
    </citation>
    <scope>IDENTIFICATION</scope>
</reference>
<feature type="domain" description="FLZ-type" evidence="5">
    <location>
        <begin position="195"/>
        <end position="238"/>
    </location>
</feature>
<gene>
    <name evidence="7" type="primary">LOC105157498</name>
</gene>
<evidence type="ECO:0000256" key="3">
    <source>
        <dbReference type="ARBA" id="ARBA00022771"/>
    </source>
</evidence>
<dbReference type="OrthoDB" id="913174at2759"/>
<accession>A0A6I9SQ56</accession>
<dbReference type="PANTHER" id="PTHR46443:SF3">
    <property type="entry name" value="PROTEIN MARD1"/>
    <property type="match status" value="1"/>
</dbReference>
<dbReference type="GO" id="GO:0008270">
    <property type="term" value="F:zinc ion binding"/>
    <property type="evidence" value="ECO:0007669"/>
    <property type="project" value="UniProtKB-KW"/>
</dbReference>
<evidence type="ECO:0000256" key="2">
    <source>
        <dbReference type="ARBA" id="ARBA00022723"/>
    </source>
</evidence>
<feature type="zinc finger region" description="FLZ-type" evidence="4">
    <location>
        <begin position="195"/>
        <end position="238"/>
    </location>
</feature>
<evidence type="ECO:0000256" key="1">
    <source>
        <dbReference type="ARBA" id="ARBA00009374"/>
    </source>
</evidence>
<organism evidence="6 7">
    <name type="scientific">Sesamum indicum</name>
    <name type="common">Oriental sesame</name>
    <name type="synonym">Sesamum orientale</name>
    <dbReference type="NCBI Taxonomy" id="4182"/>
    <lineage>
        <taxon>Eukaryota</taxon>
        <taxon>Viridiplantae</taxon>
        <taxon>Streptophyta</taxon>
        <taxon>Embryophyta</taxon>
        <taxon>Tracheophyta</taxon>
        <taxon>Spermatophyta</taxon>
        <taxon>Magnoliopsida</taxon>
        <taxon>eudicotyledons</taxon>
        <taxon>Gunneridae</taxon>
        <taxon>Pentapetalae</taxon>
        <taxon>asterids</taxon>
        <taxon>lamiids</taxon>
        <taxon>Lamiales</taxon>
        <taxon>Pedaliaceae</taxon>
        <taxon>Sesamum</taxon>
    </lineage>
</organism>
<dbReference type="GeneID" id="105157498"/>
<protein>
    <submittedName>
        <fullName evidence="7">Uncharacterized protein LOC105157498</fullName>
    </submittedName>
</protein>
<evidence type="ECO:0000313" key="7">
    <source>
        <dbReference type="RefSeq" id="XP_011072205.1"/>
    </source>
</evidence>
<keyword evidence="2" id="KW-0479">Metal-binding</keyword>
<dbReference type="InterPro" id="IPR007650">
    <property type="entry name" value="Zf-FLZ_dom"/>
</dbReference>
<dbReference type="PANTHER" id="PTHR46443">
    <property type="entry name" value="FCS-LIKE ZINC FINGER 8"/>
    <property type="match status" value="1"/>
</dbReference>
<comment type="similarity">
    <text evidence="1">Belongs to the FLZ family.</text>
</comment>
<dbReference type="KEGG" id="sind:105157498"/>
<name>A0A6I9SQ56_SESIN</name>
<dbReference type="InParanoid" id="A0A6I9SQ56"/>